<dbReference type="InterPro" id="IPR018785">
    <property type="entry name" value="CDPF1_dom"/>
</dbReference>
<comment type="similarity">
    <text evidence="1">Belongs to the CDPF1 family.</text>
</comment>
<dbReference type="OMA" id="KCFFGEL"/>
<organism evidence="4 5">
    <name type="scientific">Haemonchus contortus</name>
    <name type="common">Barber pole worm</name>
    <dbReference type="NCBI Taxonomy" id="6289"/>
    <lineage>
        <taxon>Eukaryota</taxon>
        <taxon>Metazoa</taxon>
        <taxon>Ecdysozoa</taxon>
        <taxon>Nematoda</taxon>
        <taxon>Chromadorea</taxon>
        <taxon>Rhabditida</taxon>
        <taxon>Rhabditina</taxon>
        <taxon>Rhabditomorpha</taxon>
        <taxon>Strongyloidea</taxon>
        <taxon>Trichostrongylidae</taxon>
        <taxon>Haemonchus</taxon>
    </lineage>
</organism>
<reference evidence="5" key="1">
    <citation type="submission" date="2020-12" db="UniProtKB">
        <authorList>
            <consortium name="WormBaseParasite"/>
        </authorList>
    </citation>
    <scope>IDENTIFICATION</scope>
    <source>
        <strain evidence="5">MHco3</strain>
    </source>
</reference>
<sequence>VINNFFTPSWIQLEVLRFRKEQPMKVVCNPMLLMQWNRLPLSPTPEKLSKVCYLKDIISSLLSFWIFLIKFVALGFSGNEDISNLEPFVQFRCSICNLTEKCFFGELKASDGFYPAPVFYMRDPFVPPRRVKGRKPLLSDFLVIGSTCSLCNQSVCLDKACSVYFGTLFCTTCIVRERRRFPEMILQIVAKAQSVTSNFKDTSNSSSRK</sequence>
<dbReference type="AlphaFoldDB" id="A0A7I4YMT4"/>
<evidence type="ECO:0000313" key="5">
    <source>
        <dbReference type="WBParaSite" id="HCON_00121670-00001"/>
    </source>
</evidence>
<evidence type="ECO:0000256" key="1">
    <source>
        <dbReference type="ARBA" id="ARBA00007917"/>
    </source>
</evidence>
<dbReference type="OrthoDB" id="191995at2759"/>
<dbReference type="InterPro" id="IPR042426">
    <property type="entry name" value="CDPF1"/>
</dbReference>
<evidence type="ECO:0000313" key="4">
    <source>
        <dbReference type="Proteomes" id="UP000025227"/>
    </source>
</evidence>
<evidence type="ECO:0000259" key="3">
    <source>
        <dbReference type="Pfam" id="PF10170"/>
    </source>
</evidence>
<dbReference type="Pfam" id="PF10170">
    <property type="entry name" value="C6_DPF"/>
    <property type="match status" value="1"/>
</dbReference>
<name>A0A7I4YMT4_HAECO</name>
<dbReference type="PANTHER" id="PTHR31849">
    <property type="entry name" value="CYSTEINE-RICH PDF MOTIF DOMAIN-CONTAINING PROTEIN 1"/>
    <property type="match status" value="1"/>
</dbReference>
<dbReference type="PRINTS" id="PR01995">
    <property type="entry name" value="UPF0595"/>
</dbReference>
<protein>
    <recommendedName>
        <fullName evidence="2">Cysteine-rich DPF motif domain-containing protein 1</fullName>
    </recommendedName>
</protein>
<evidence type="ECO:0000256" key="2">
    <source>
        <dbReference type="ARBA" id="ARBA00014801"/>
    </source>
</evidence>
<accession>A0A7I4YMT4</accession>
<feature type="domain" description="Cysteine-rich DPF motif" evidence="3">
    <location>
        <begin position="91"/>
        <end position="186"/>
    </location>
</feature>
<dbReference type="WBParaSite" id="HCON_00121670-00001">
    <property type="protein sequence ID" value="HCON_00121670-00001"/>
    <property type="gene ID" value="HCON_00121670"/>
</dbReference>
<keyword evidence="4" id="KW-1185">Reference proteome</keyword>
<proteinExistence type="inferred from homology"/>
<dbReference type="Proteomes" id="UP000025227">
    <property type="component" value="Unplaced"/>
</dbReference>
<dbReference type="PANTHER" id="PTHR31849:SF1">
    <property type="entry name" value="CYSTEINE-RICH DPF MOTIF DOMAIN-CONTAINING PROTEIN 1"/>
    <property type="match status" value="1"/>
</dbReference>